<evidence type="ECO:0000313" key="1">
    <source>
        <dbReference type="EMBL" id="EST49422.1"/>
    </source>
</evidence>
<organism evidence="1">
    <name type="scientific">Spironucleus salmonicida</name>
    <dbReference type="NCBI Taxonomy" id="348837"/>
    <lineage>
        <taxon>Eukaryota</taxon>
        <taxon>Metamonada</taxon>
        <taxon>Diplomonadida</taxon>
        <taxon>Hexamitidae</taxon>
        <taxon>Hexamitinae</taxon>
        <taxon>Spironucleus</taxon>
    </lineage>
</organism>
<gene>
    <name evidence="1" type="ORF">SS50377_10251</name>
</gene>
<dbReference type="VEuPathDB" id="GiardiaDB:SS50377_26251"/>
<accession>V6LXR0</accession>
<reference evidence="1" key="1">
    <citation type="journal article" date="2014" name="PLoS Genet.">
        <title>The Genome of Spironucleus salmonicida Highlights a Fish Pathogen Adapted to Fluctuating Environments.</title>
        <authorList>
            <person name="Xu F."/>
            <person name="Jerlstrom-Hultqvist J."/>
            <person name="Einarsson E."/>
            <person name="Astvaldsson A."/>
            <person name="Svard S.G."/>
            <person name="Andersson J.O."/>
        </authorList>
    </citation>
    <scope>NUCLEOTIDE SEQUENCE</scope>
</reference>
<proteinExistence type="predicted"/>
<dbReference type="AlphaFoldDB" id="V6LXR0"/>
<name>V6LXR0_9EUKA</name>
<dbReference type="EMBL" id="KI545951">
    <property type="protein sequence ID" value="EST49422.1"/>
    <property type="molecule type" value="Genomic_DNA"/>
</dbReference>
<protein>
    <submittedName>
        <fullName evidence="1">Uncharacterized protein</fullName>
    </submittedName>
</protein>
<sequence>MYFNLRATQQLVQKEQDYLRQPCCRSEVSSLRLGSQPRVRATAAGDLPRHSGFQLPRQRHPGQIMNYSYRDDARLCYSCPAIGSDSTCQFIQEALAANICIKSLTRMTTLPVGQILIAHPATSGCYDSARNEIFWQADKAVVELHLAGECPNSDRAIEHFAFQFFGLAGDIVELGVSGQDGAGDPVYTESAAGSLVQITVSYDFSRWVLENFNQLKVLFYIKLDTTTIVKLAAISMIQSAQLDTMYASAIFTVWAGQFNILGDGLANAAELNALYMPQMRRIRLRYQIFSVITARTIDNLFFAANDFDFAAIDRGITCDDSTDGGECSRLIGVLQNMNLLEVDILVHYYFYDQADTAYLYSSTRITSVENTCWSSILATFNTGEVCGNFIRNAFSRQCPYLEPQPTEFTIQIGDLVLAKTLAYQMDQLAVCVQCPALNARARLNSYTGSARTSQ</sequence>